<dbReference type="Proteomes" id="UP000265520">
    <property type="component" value="Unassembled WGS sequence"/>
</dbReference>
<feature type="non-terminal residue" evidence="1">
    <location>
        <position position="41"/>
    </location>
</feature>
<name>A0A392VDI0_9FABA</name>
<comment type="caution">
    <text evidence="1">The sequence shown here is derived from an EMBL/GenBank/DDBJ whole genome shotgun (WGS) entry which is preliminary data.</text>
</comment>
<reference evidence="1 2" key="1">
    <citation type="journal article" date="2018" name="Front. Plant Sci.">
        <title>Red Clover (Trifolium pratense) and Zigzag Clover (T. medium) - A Picture of Genomic Similarities and Differences.</title>
        <authorList>
            <person name="Dluhosova J."/>
            <person name="Istvanek J."/>
            <person name="Nedelnik J."/>
            <person name="Repkova J."/>
        </authorList>
    </citation>
    <scope>NUCLEOTIDE SEQUENCE [LARGE SCALE GENOMIC DNA]</scope>
    <source>
        <strain evidence="2">cv. 10/8</strain>
        <tissue evidence="1">Leaf</tissue>
    </source>
</reference>
<protein>
    <submittedName>
        <fullName evidence="1">Uncharacterized protein</fullName>
    </submittedName>
</protein>
<accession>A0A392VDI0</accession>
<dbReference type="AlphaFoldDB" id="A0A392VDI0"/>
<dbReference type="EMBL" id="LXQA011126813">
    <property type="protein sequence ID" value="MCI85917.1"/>
    <property type="molecule type" value="Genomic_DNA"/>
</dbReference>
<keyword evidence="2" id="KW-1185">Reference proteome</keyword>
<sequence length="41" mass="4348">MRHKALQSLLIIPSRIVVPCHDVSQSSYNASAICALVLAAA</sequence>
<organism evidence="1 2">
    <name type="scientific">Trifolium medium</name>
    <dbReference type="NCBI Taxonomy" id="97028"/>
    <lineage>
        <taxon>Eukaryota</taxon>
        <taxon>Viridiplantae</taxon>
        <taxon>Streptophyta</taxon>
        <taxon>Embryophyta</taxon>
        <taxon>Tracheophyta</taxon>
        <taxon>Spermatophyta</taxon>
        <taxon>Magnoliopsida</taxon>
        <taxon>eudicotyledons</taxon>
        <taxon>Gunneridae</taxon>
        <taxon>Pentapetalae</taxon>
        <taxon>rosids</taxon>
        <taxon>fabids</taxon>
        <taxon>Fabales</taxon>
        <taxon>Fabaceae</taxon>
        <taxon>Papilionoideae</taxon>
        <taxon>50 kb inversion clade</taxon>
        <taxon>NPAAA clade</taxon>
        <taxon>Hologalegina</taxon>
        <taxon>IRL clade</taxon>
        <taxon>Trifolieae</taxon>
        <taxon>Trifolium</taxon>
    </lineage>
</organism>
<evidence type="ECO:0000313" key="2">
    <source>
        <dbReference type="Proteomes" id="UP000265520"/>
    </source>
</evidence>
<evidence type="ECO:0000313" key="1">
    <source>
        <dbReference type="EMBL" id="MCI85917.1"/>
    </source>
</evidence>
<proteinExistence type="predicted"/>